<evidence type="ECO:0000313" key="3">
    <source>
        <dbReference type="EMBL" id="GAA3565436.1"/>
    </source>
</evidence>
<gene>
    <name evidence="3" type="ORF">GCM10022222_56470</name>
</gene>
<name>A0ABP6XE71_9PSEU</name>
<dbReference type="RefSeq" id="WP_344865131.1">
    <property type="nucleotide sequence ID" value="NZ_BAAAZN010000013.1"/>
</dbReference>
<dbReference type="Proteomes" id="UP001500689">
    <property type="component" value="Unassembled WGS sequence"/>
</dbReference>
<evidence type="ECO:0000256" key="2">
    <source>
        <dbReference type="SAM" id="Phobius"/>
    </source>
</evidence>
<protein>
    <submittedName>
        <fullName evidence="3">Uncharacterized protein</fullName>
    </submittedName>
</protein>
<keyword evidence="2" id="KW-1133">Transmembrane helix</keyword>
<evidence type="ECO:0000256" key="1">
    <source>
        <dbReference type="SAM" id="MobiDB-lite"/>
    </source>
</evidence>
<organism evidence="3 4">
    <name type="scientific">Amycolatopsis ultiminotia</name>
    <dbReference type="NCBI Taxonomy" id="543629"/>
    <lineage>
        <taxon>Bacteria</taxon>
        <taxon>Bacillati</taxon>
        <taxon>Actinomycetota</taxon>
        <taxon>Actinomycetes</taxon>
        <taxon>Pseudonocardiales</taxon>
        <taxon>Pseudonocardiaceae</taxon>
        <taxon>Amycolatopsis</taxon>
    </lineage>
</organism>
<dbReference type="EMBL" id="BAAAZN010000013">
    <property type="protein sequence ID" value="GAA3565436.1"/>
    <property type="molecule type" value="Genomic_DNA"/>
</dbReference>
<proteinExistence type="predicted"/>
<reference evidence="4" key="1">
    <citation type="journal article" date="2019" name="Int. J. Syst. Evol. Microbiol.">
        <title>The Global Catalogue of Microorganisms (GCM) 10K type strain sequencing project: providing services to taxonomists for standard genome sequencing and annotation.</title>
        <authorList>
            <consortium name="The Broad Institute Genomics Platform"/>
            <consortium name="The Broad Institute Genome Sequencing Center for Infectious Disease"/>
            <person name="Wu L."/>
            <person name="Ma J."/>
        </authorList>
    </citation>
    <scope>NUCLEOTIDE SEQUENCE [LARGE SCALE GENOMIC DNA]</scope>
    <source>
        <strain evidence="4">JCM 16898</strain>
    </source>
</reference>
<feature type="transmembrane region" description="Helical" evidence="2">
    <location>
        <begin position="112"/>
        <end position="132"/>
    </location>
</feature>
<feature type="transmembrane region" description="Helical" evidence="2">
    <location>
        <begin position="75"/>
        <end position="100"/>
    </location>
</feature>
<keyword evidence="4" id="KW-1185">Reference proteome</keyword>
<comment type="caution">
    <text evidence="3">The sequence shown here is derived from an EMBL/GenBank/DDBJ whole genome shotgun (WGS) entry which is preliminary data.</text>
</comment>
<keyword evidence="2" id="KW-0472">Membrane</keyword>
<evidence type="ECO:0000313" key="4">
    <source>
        <dbReference type="Proteomes" id="UP001500689"/>
    </source>
</evidence>
<feature type="transmembrane region" description="Helical" evidence="2">
    <location>
        <begin position="139"/>
        <end position="159"/>
    </location>
</feature>
<dbReference type="InterPro" id="IPR045713">
    <property type="entry name" value="DUF6069"/>
</dbReference>
<feature type="transmembrane region" description="Helical" evidence="2">
    <location>
        <begin position="165"/>
        <end position="186"/>
    </location>
</feature>
<accession>A0ABP6XE71</accession>
<feature type="compositionally biased region" description="Basic and acidic residues" evidence="1">
    <location>
        <begin position="12"/>
        <end position="27"/>
    </location>
</feature>
<keyword evidence="2" id="KW-0812">Transmembrane</keyword>
<sequence>MTTTPVTPTPAIDDRDGNRAPRPDSVRRQGNPAEGGTAHGEPTAARDCPAESSTARTGTAHGNPAERGPGGRRTVALRLGVAAVVALVVNTALGLTASALDDGGLGTGLSPAMFLPATLAGLVLGAAGWTLLARRAPRTLRVVVPVVLVLTWIPDLLLITNGATAANVAGLMLMHLAVAAAVVLAMRTPRR</sequence>
<dbReference type="Pfam" id="PF19545">
    <property type="entry name" value="DUF6069"/>
    <property type="match status" value="1"/>
</dbReference>
<feature type="region of interest" description="Disordered" evidence="1">
    <location>
        <begin position="1"/>
        <end position="71"/>
    </location>
</feature>